<evidence type="ECO:0000313" key="2">
    <source>
        <dbReference type="EMBL" id="OIQ67755.1"/>
    </source>
</evidence>
<name>A0A1J5PR47_9ZZZZ</name>
<gene>
    <name evidence="2" type="ORF">GALL_506640</name>
</gene>
<proteinExistence type="predicted"/>
<accession>A0A1J5PR47</accession>
<keyword evidence="1" id="KW-1133">Transmembrane helix</keyword>
<dbReference type="AlphaFoldDB" id="A0A1J5PR47"/>
<sequence length="38" mass="4533">MMMIKAFFYVVFPWVALAILAWAGEKLFRKLRKRNATN</sequence>
<feature type="transmembrane region" description="Helical" evidence="1">
    <location>
        <begin position="6"/>
        <end position="24"/>
    </location>
</feature>
<reference evidence="2" key="1">
    <citation type="submission" date="2016-10" db="EMBL/GenBank/DDBJ databases">
        <title>Sequence of Gallionella enrichment culture.</title>
        <authorList>
            <person name="Poehlein A."/>
            <person name="Muehling M."/>
            <person name="Daniel R."/>
        </authorList>
    </citation>
    <scope>NUCLEOTIDE SEQUENCE</scope>
</reference>
<keyword evidence="1" id="KW-0472">Membrane</keyword>
<comment type="caution">
    <text evidence="2">The sequence shown here is derived from an EMBL/GenBank/DDBJ whole genome shotgun (WGS) entry which is preliminary data.</text>
</comment>
<dbReference type="EMBL" id="MLJW01005726">
    <property type="protein sequence ID" value="OIQ67755.1"/>
    <property type="molecule type" value="Genomic_DNA"/>
</dbReference>
<evidence type="ECO:0000256" key="1">
    <source>
        <dbReference type="SAM" id="Phobius"/>
    </source>
</evidence>
<keyword evidence="1" id="KW-0812">Transmembrane</keyword>
<protein>
    <submittedName>
        <fullName evidence="2">Uncharacterized protein</fullName>
    </submittedName>
</protein>
<organism evidence="2">
    <name type="scientific">mine drainage metagenome</name>
    <dbReference type="NCBI Taxonomy" id="410659"/>
    <lineage>
        <taxon>unclassified sequences</taxon>
        <taxon>metagenomes</taxon>
        <taxon>ecological metagenomes</taxon>
    </lineage>
</organism>